<dbReference type="InterPro" id="IPR029058">
    <property type="entry name" value="AB_hydrolase_fold"/>
</dbReference>
<dbReference type="GO" id="GO:0016787">
    <property type="term" value="F:hydrolase activity"/>
    <property type="evidence" value="ECO:0007669"/>
    <property type="project" value="UniProtKB-KW"/>
</dbReference>
<reference evidence="3 4" key="1">
    <citation type="journal article" date="2024" name="Chem. Sci.">
        <title>Discovery of megapolipeptins by genome mining of a Burkholderiales bacteria collection.</title>
        <authorList>
            <person name="Paulo B.S."/>
            <person name="Recchia M.J.J."/>
            <person name="Lee S."/>
            <person name="Fergusson C.H."/>
            <person name="Romanowski S.B."/>
            <person name="Hernandez A."/>
            <person name="Krull N."/>
            <person name="Liu D.Y."/>
            <person name="Cavanagh H."/>
            <person name="Bos A."/>
            <person name="Gray C.A."/>
            <person name="Murphy B.T."/>
            <person name="Linington R.G."/>
            <person name="Eustaquio A.S."/>
        </authorList>
    </citation>
    <scope>NUCLEOTIDE SEQUENCE [LARGE SCALE GENOMIC DNA]</scope>
    <source>
        <strain evidence="3 4">RL17-350-BIC-A</strain>
    </source>
</reference>
<dbReference type="Proteomes" id="UP001629230">
    <property type="component" value="Unassembled WGS sequence"/>
</dbReference>
<proteinExistence type="inferred from homology"/>
<comment type="similarity">
    <text evidence="1">Belongs to the AB hydrolase superfamily. Bacterial non-heme haloperoxidase / perhydrolase family.</text>
</comment>
<evidence type="ECO:0000313" key="4">
    <source>
        <dbReference type="Proteomes" id="UP001629230"/>
    </source>
</evidence>
<dbReference type="PANTHER" id="PTHR43433">
    <property type="entry name" value="HYDROLASE, ALPHA/BETA FOLD FAMILY PROTEIN"/>
    <property type="match status" value="1"/>
</dbReference>
<evidence type="ECO:0000313" key="3">
    <source>
        <dbReference type="EMBL" id="MFM0005075.1"/>
    </source>
</evidence>
<evidence type="ECO:0000259" key="2">
    <source>
        <dbReference type="Pfam" id="PF00561"/>
    </source>
</evidence>
<gene>
    <name evidence="3" type="ORF">PQR57_29180</name>
</gene>
<dbReference type="PRINTS" id="PR00111">
    <property type="entry name" value="ABHYDROLASE"/>
</dbReference>
<keyword evidence="3" id="KW-0378">Hydrolase</keyword>
<dbReference type="Pfam" id="PF00561">
    <property type="entry name" value="Abhydrolase_1"/>
    <property type="match status" value="1"/>
</dbReference>
<dbReference type="Gene3D" id="3.40.50.1820">
    <property type="entry name" value="alpha/beta hydrolase"/>
    <property type="match status" value="1"/>
</dbReference>
<feature type="domain" description="AB hydrolase-1" evidence="2">
    <location>
        <begin position="23"/>
        <end position="257"/>
    </location>
</feature>
<dbReference type="PANTHER" id="PTHR43433:SF3">
    <property type="entry name" value="NON-HEME CHLOROPEROXIDASE"/>
    <property type="match status" value="1"/>
</dbReference>
<dbReference type="InterPro" id="IPR050471">
    <property type="entry name" value="AB_hydrolase"/>
</dbReference>
<comment type="caution">
    <text evidence="3">The sequence shown here is derived from an EMBL/GenBank/DDBJ whole genome shotgun (WGS) entry which is preliminary data.</text>
</comment>
<organism evidence="3 4">
    <name type="scientific">Paraburkholderia dipogonis</name>
    <dbReference type="NCBI Taxonomy" id="1211383"/>
    <lineage>
        <taxon>Bacteria</taxon>
        <taxon>Pseudomonadati</taxon>
        <taxon>Pseudomonadota</taxon>
        <taxon>Betaproteobacteria</taxon>
        <taxon>Burkholderiales</taxon>
        <taxon>Burkholderiaceae</taxon>
        <taxon>Paraburkholderia</taxon>
    </lineage>
</organism>
<name>A0ABW9AYK2_9BURK</name>
<dbReference type="SUPFAM" id="SSF53474">
    <property type="entry name" value="alpha/beta-Hydrolases"/>
    <property type="match status" value="1"/>
</dbReference>
<dbReference type="EMBL" id="JAQQEZ010000026">
    <property type="protein sequence ID" value="MFM0005075.1"/>
    <property type="molecule type" value="Genomic_DNA"/>
</dbReference>
<sequence>MSGYVKTKDGTEIYYKDWGQGQPIVFHHGWPLSSDDWDAQMLFFLQHGYRVIAHDRRGHGRSTQTSSGHDMDTYAADAAAVVKALDLRNAVHIGHSTGGGEVARYVARYGKGRVAKAILVSSVPPLMLKTDKNPGGTPLSVFDGFREQLAANRTQFFLDVASGPFYGFNRPGAKVSQGVIQNWWRQGMMGAANAHYLGIKAFSETDQTEDLKAIDVPTLVIQGDDDQVVPYQDAVLLQAKLIKNATLKVYPGYSHGMLTVNADVINPDLLAFIRA</sequence>
<accession>A0ABW9AYK2</accession>
<protein>
    <submittedName>
        <fullName evidence="3">Alpha/beta hydrolase</fullName>
    </submittedName>
</protein>
<dbReference type="InterPro" id="IPR000639">
    <property type="entry name" value="Epox_hydrolase-like"/>
</dbReference>
<keyword evidence="4" id="KW-1185">Reference proteome</keyword>
<dbReference type="RefSeq" id="WP_408179941.1">
    <property type="nucleotide sequence ID" value="NZ_JAQQEZ010000026.1"/>
</dbReference>
<evidence type="ECO:0000256" key="1">
    <source>
        <dbReference type="ARBA" id="ARBA00038128"/>
    </source>
</evidence>
<dbReference type="PRINTS" id="PR00412">
    <property type="entry name" value="EPOXHYDRLASE"/>
</dbReference>
<dbReference type="InterPro" id="IPR000073">
    <property type="entry name" value="AB_hydrolase_1"/>
</dbReference>